<evidence type="ECO:0000256" key="1">
    <source>
        <dbReference type="SAM" id="MobiDB-lite"/>
    </source>
</evidence>
<evidence type="ECO:0000313" key="2">
    <source>
        <dbReference type="EMBL" id="MEJ8851853.1"/>
    </source>
</evidence>
<reference evidence="2 3" key="1">
    <citation type="submission" date="2024-03" db="EMBL/GenBank/DDBJ databases">
        <title>Novel species of the genus Variovorax.</title>
        <authorList>
            <person name="Liu Q."/>
            <person name="Xin Y.-H."/>
        </authorList>
    </citation>
    <scope>NUCLEOTIDE SEQUENCE [LARGE SCALE GENOMIC DNA]</scope>
    <source>
        <strain evidence="2 3">KACC 18900</strain>
    </source>
</reference>
<comment type="caution">
    <text evidence="2">The sequence shown here is derived from an EMBL/GenBank/DDBJ whole genome shotgun (WGS) entry which is preliminary data.</text>
</comment>
<organism evidence="2 3">
    <name type="scientific">Variovorax rhizosphaerae</name>
    <dbReference type="NCBI Taxonomy" id="1836200"/>
    <lineage>
        <taxon>Bacteria</taxon>
        <taxon>Pseudomonadati</taxon>
        <taxon>Pseudomonadota</taxon>
        <taxon>Betaproteobacteria</taxon>
        <taxon>Burkholderiales</taxon>
        <taxon>Comamonadaceae</taxon>
        <taxon>Variovorax</taxon>
    </lineage>
</organism>
<sequence>MTAFNRTIAYGIIALAALGVLAGVLSRTGNRAPQAASGSLKEPAFATRFQPVAPVIEGIGSTRALTPVDLGATKFDSSNGSKAPAGAGVHHESAKTSR</sequence>
<gene>
    <name evidence="2" type="ORF">WKW82_34860</name>
</gene>
<protein>
    <submittedName>
        <fullName evidence="2">Uncharacterized protein</fullName>
    </submittedName>
</protein>
<proteinExistence type="predicted"/>
<keyword evidence="3" id="KW-1185">Reference proteome</keyword>
<evidence type="ECO:0000313" key="3">
    <source>
        <dbReference type="Proteomes" id="UP001385892"/>
    </source>
</evidence>
<dbReference type="Proteomes" id="UP001385892">
    <property type="component" value="Unassembled WGS sequence"/>
</dbReference>
<accession>A0ABU8WWE3</accession>
<feature type="compositionally biased region" description="Basic and acidic residues" evidence="1">
    <location>
        <begin position="89"/>
        <end position="98"/>
    </location>
</feature>
<feature type="region of interest" description="Disordered" evidence="1">
    <location>
        <begin position="76"/>
        <end position="98"/>
    </location>
</feature>
<dbReference type="EMBL" id="JBBKZT010000028">
    <property type="protein sequence ID" value="MEJ8851853.1"/>
    <property type="molecule type" value="Genomic_DNA"/>
</dbReference>
<dbReference type="RefSeq" id="WP_340347648.1">
    <property type="nucleotide sequence ID" value="NZ_JBBKZT010000028.1"/>
</dbReference>
<name>A0ABU8WWE3_9BURK</name>